<proteinExistence type="predicted"/>
<dbReference type="EMBL" id="JACHHQ010000001">
    <property type="protein sequence ID" value="MBB5198381.1"/>
    <property type="molecule type" value="Genomic_DNA"/>
</dbReference>
<gene>
    <name evidence="3" type="ORF">HNR39_000191</name>
</gene>
<reference evidence="3 4" key="1">
    <citation type="submission" date="2020-08" db="EMBL/GenBank/DDBJ databases">
        <title>Genomic Encyclopedia of Type Strains, Phase IV (KMG-IV): sequencing the most valuable type-strain genomes for metagenomic binning, comparative biology and taxonomic classification.</title>
        <authorList>
            <person name="Goeker M."/>
        </authorList>
    </citation>
    <scope>NUCLEOTIDE SEQUENCE [LARGE SCALE GENOMIC DNA]</scope>
    <source>
        <strain evidence="3 4">DSM 23240</strain>
    </source>
</reference>
<evidence type="ECO:0000313" key="4">
    <source>
        <dbReference type="Proteomes" id="UP000571084"/>
    </source>
</evidence>
<sequence length="111" mass="11942">MAAWLPVAKAILPYLGDIINAAKPAFTRLKGGNEANQIEILQQQVTELQNVSLQNIQNAKALAEQLQVTISALEQTLVAAHDKARRASWIAIIAMAMALVALVMSALAVLR</sequence>
<dbReference type="AlphaFoldDB" id="A0A840RP15"/>
<dbReference type="RefSeq" id="WP_168052332.1">
    <property type="nucleotide sequence ID" value="NZ_JAAOZT010000002.1"/>
</dbReference>
<keyword evidence="1" id="KW-0175">Coiled coil</keyword>
<keyword evidence="4" id="KW-1185">Reference proteome</keyword>
<evidence type="ECO:0000313" key="3">
    <source>
        <dbReference type="EMBL" id="MBB5198381.1"/>
    </source>
</evidence>
<organism evidence="3 4">
    <name type="scientific">Glaciimonas immobilis</name>
    <dbReference type="NCBI Taxonomy" id="728004"/>
    <lineage>
        <taxon>Bacteria</taxon>
        <taxon>Pseudomonadati</taxon>
        <taxon>Pseudomonadota</taxon>
        <taxon>Betaproteobacteria</taxon>
        <taxon>Burkholderiales</taxon>
        <taxon>Oxalobacteraceae</taxon>
        <taxon>Glaciimonas</taxon>
    </lineage>
</organism>
<comment type="caution">
    <text evidence="3">The sequence shown here is derived from an EMBL/GenBank/DDBJ whole genome shotgun (WGS) entry which is preliminary data.</text>
</comment>
<keyword evidence="2" id="KW-0812">Transmembrane</keyword>
<dbReference type="Proteomes" id="UP000571084">
    <property type="component" value="Unassembled WGS sequence"/>
</dbReference>
<evidence type="ECO:0000256" key="1">
    <source>
        <dbReference type="SAM" id="Coils"/>
    </source>
</evidence>
<keyword evidence="2" id="KW-0472">Membrane</keyword>
<keyword evidence="2" id="KW-1133">Transmembrane helix</keyword>
<feature type="coiled-coil region" evidence="1">
    <location>
        <begin position="56"/>
        <end position="83"/>
    </location>
</feature>
<accession>A0A840RP15</accession>
<protein>
    <submittedName>
        <fullName evidence="3">Uncharacterized protein</fullName>
    </submittedName>
</protein>
<name>A0A840RP15_9BURK</name>
<feature type="transmembrane region" description="Helical" evidence="2">
    <location>
        <begin position="89"/>
        <end position="110"/>
    </location>
</feature>
<evidence type="ECO:0000256" key="2">
    <source>
        <dbReference type="SAM" id="Phobius"/>
    </source>
</evidence>